<dbReference type="SUPFAM" id="SSF54427">
    <property type="entry name" value="NTF2-like"/>
    <property type="match status" value="1"/>
</dbReference>
<sequence>MDSKKEELLIDFNKAFASGNDQFMLDHVTDDFHWIMIGKKEVKGKENFSKTLKEMQDHTTDDLEFVDVIIHGNKGCVNGNMKIKTPNGAALSFSFCDVYEFNSDENKIQKMTTYVIDR</sequence>
<comment type="caution">
    <text evidence="2">The sequence shown here is derived from an EMBL/GenBank/DDBJ whole genome shotgun (WGS) entry which is preliminary data.</text>
</comment>
<dbReference type="InterPro" id="IPR037401">
    <property type="entry name" value="SnoaL-like"/>
</dbReference>
<organism evidence="2 3">
    <name type="scientific">Zunongwangia endophytica</name>
    <dbReference type="NCBI Taxonomy" id="1808945"/>
    <lineage>
        <taxon>Bacteria</taxon>
        <taxon>Pseudomonadati</taxon>
        <taxon>Bacteroidota</taxon>
        <taxon>Flavobacteriia</taxon>
        <taxon>Flavobacteriales</taxon>
        <taxon>Flavobacteriaceae</taxon>
        <taxon>Zunongwangia</taxon>
    </lineage>
</organism>
<reference evidence="3" key="1">
    <citation type="journal article" date="2019" name="Int. J. Syst. Evol. Microbiol.">
        <title>The Global Catalogue of Microorganisms (GCM) 10K type strain sequencing project: providing services to taxonomists for standard genome sequencing and annotation.</title>
        <authorList>
            <consortium name="The Broad Institute Genomics Platform"/>
            <consortium name="The Broad Institute Genome Sequencing Center for Infectious Disease"/>
            <person name="Wu L."/>
            <person name="Ma J."/>
        </authorList>
    </citation>
    <scope>NUCLEOTIDE SEQUENCE [LARGE SCALE GENOMIC DNA]</scope>
    <source>
        <strain evidence="3">CECT 9128</strain>
    </source>
</reference>
<dbReference type="EMBL" id="JBHSAS010000034">
    <property type="protein sequence ID" value="MFC4029641.1"/>
    <property type="molecule type" value="Genomic_DNA"/>
</dbReference>
<dbReference type="RefSeq" id="WP_290232143.1">
    <property type="nucleotide sequence ID" value="NZ_JAUFPZ010000002.1"/>
</dbReference>
<evidence type="ECO:0000313" key="2">
    <source>
        <dbReference type="EMBL" id="MFC4029641.1"/>
    </source>
</evidence>
<evidence type="ECO:0000259" key="1">
    <source>
        <dbReference type="Pfam" id="PF12680"/>
    </source>
</evidence>
<keyword evidence="3" id="KW-1185">Reference proteome</keyword>
<dbReference type="InterPro" id="IPR032710">
    <property type="entry name" value="NTF2-like_dom_sf"/>
</dbReference>
<protein>
    <submittedName>
        <fullName evidence="2">Nuclear transport factor 2 family protein</fullName>
    </submittedName>
</protein>
<evidence type="ECO:0000313" key="3">
    <source>
        <dbReference type="Proteomes" id="UP001595793"/>
    </source>
</evidence>
<name>A0ABV8HH24_9FLAO</name>
<gene>
    <name evidence="2" type="ORF">ACFOS1_19650</name>
</gene>
<dbReference type="Proteomes" id="UP001595793">
    <property type="component" value="Unassembled WGS sequence"/>
</dbReference>
<feature type="domain" description="SnoaL-like" evidence="1">
    <location>
        <begin position="11"/>
        <end position="108"/>
    </location>
</feature>
<dbReference type="Gene3D" id="3.10.450.50">
    <property type="match status" value="1"/>
</dbReference>
<accession>A0ABV8HH24</accession>
<dbReference type="Pfam" id="PF12680">
    <property type="entry name" value="SnoaL_2"/>
    <property type="match status" value="1"/>
</dbReference>
<proteinExistence type="predicted"/>